<sequence length="97" mass="10791">KNTVSIFKQTGIFLSVCRHRMVQTIAEMRHSDAKYPLATINKLVNMFGHNQAIGSDIGCSLVKTVATSLIHNKAADHHLVLTVNAFHGHMYNCKCQL</sequence>
<dbReference type="Pfam" id="PF18758">
    <property type="entry name" value="KDZ"/>
    <property type="match status" value="1"/>
</dbReference>
<reference evidence="1" key="1">
    <citation type="journal article" date="2020" name="New Phytol.">
        <title>Comparative genomics reveals dynamic genome evolution in host specialist ectomycorrhizal fungi.</title>
        <authorList>
            <person name="Lofgren L.A."/>
            <person name="Nguyen N.H."/>
            <person name="Vilgalys R."/>
            <person name="Ruytinx J."/>
            <person name="Liao H.L."/>
            <person name="Branco S."/>
            <person name="Kuo A."/>
            <person name="LaButti K."/>
            <person name="Lipzen A."/>
            <person name="Andreopoulos W."/>
            <person name="Pangilinan J."/>
            <person name="Riley R."/>
            <person name="Hundley H."/>
            <person name="Na H."/>
            <person name="Barry K."/>
            <person name="Grigoriev I.V."/>
            <person name="Stajich J.E."/>
            <person name="Kennedy P.G."/>
        </authorList>
    </citation>
    <scope>NUCLEOTIDE SEQUENCE</scope>
    <source>
        <strain evidence="1">MN1</strain>
    </source>
</reference>
<dbReference type="InterPro" id="IPR040521">
    <property type="entry name" value="KDZ"/>
</dbReference>
<protein>
    <submittedName>
        <fullName evidence="1">Uncharacterized protein</fullName>
    </submittedName>
</protein>
<dbReference type="EMBL" id="JABBWG010000042">
    <property type="protein sequence ID" value="KAG1807683.1"/>
    <property type="molecule type" value="Genomic_DNA"/>
</dbReference>
<feature type="non-terminal residue" evidence="1">
    <location>
        <position position="1"/>
    </location>
</feature>
<dbReference type="RefSeq" id="XP_041188217.1">
    <property type="nucleotide sequence ID" value="XM_041329258.1"/>
</dbReference>
<organism evidence="1 2">
    <name type="scientific">Suillus subaureus</name>
    <dbReference type="NCBI Taxonomy" id="48587"/>
    <lineage>
        <taxon>Eukaryota</taxon>
        <taxon>Fungi</taxon>
        <taxon>Dikarya</taxon>
        <taxon>Basidiomycota</taxon>
        <taxon>Agaricomycotina</taxon>
        <taxon>Agaricomycetes</taxon>
        <taxon>Agaricomycetidae</taxon>
        <taxon>Boletales</taxon>
        <taxon>Suillineae</taxon>
        <taxon>Suillaceae</taxon>
        <taxon>Suillus</taxon>
    </lineage>
</organism>
<name>A0A9P7J8D1_9AGAM</name>
<feature type="non-terminal residue" evidence="1">
    <location>
        <position position="97"/>
    </location>
</feature>
<dbReference type="OrthoDB" id="2505969at2759"/>
<proteinExistence type="predicted"/>
<evidence type="ECO:0000313" key="2">
    <source>
        <dbReference type="Proteomes" id="UP000807769"/>
    </source>
</evidence>
<comment type="caution">
    <text evidence="1">The sequence shown here is derived from an EMBL/GenBank/DDBJ whole genome shotgun (WGS) entry which is preliminary data.</text>
</comment>
<dbReference type="GeneID" id="64623275"/>
<dbReference type="Proteomes" id="UP000807769">
    <property type="component" value="Unassembled WGS sequence"/>
</dbReference>
<accession>A0A9P7J8D1</accession>
<keyword evidence="2" id="KW-1185">Reference proteome</keyword>
<evidence type="ECO:0000313" key="1">
    <source>
        <dbReference type="EMBL" id="KAG1807683.1"/>
    </source>
</evidence>
<dbReference type="AlphaFoldDB" id="A0A9P7J8D1"/>
<gene>
    <name evidence="1" type="ORF">BJ212DRAFT_1212575</name>
</gene>